<dbReference type="EMBL" id="BONK01000004">
    <property type="protein sequence ID" value="GIG20753.1"/>
    <property type="molecule type" value="Genomic_DNA"/>
</dbReference>
<protein>
    <submittedName>
        <fullName evidence="2">Uncharacterized protein</fullName>
    </submittedName>
</protein>
<sequence length="98" mass="10525">MADPQDDKDGARAQEPGAVVEASAFLKDHPLPVIMNFRVTGFRQVDTPDELRRWEATVRDQVGLPVAVGSSSGSDSRTPSDTISAMSEGAVVDDCDYD</sequence>
<feature type="region of interest" description="Disordered" evidence="1">
    <location>
        <begin position="65"/>
        <end position="98"/>
    </location>
</feature>
<evidence type="ECO:0000313" key="2">
    <source>
        <dbReference type="EMBL" id="GIG20753.1"/>
    </source>
</evidence>
<organism evidence="2 3">
    <name type="scientific">Cellulomonas chitinilytica</name>
    <dbReference type="NCBI Taxonomy" id="398759"/>
    <lineage>
        <taxon>Bacteria</taxon>
        <taxon>Bacillati</taxon>
        <taxon>Actinomycetota</taxon>
        <taxon>Actinomycetes</taxon>
        <taxon>Micrococcales</taxon>
        <taxon>Cellulomonadaceae</taxon>
        <taxon>Cellulomonas</taxon>
    </lineage>
</organism>
<gene>
    <name evidence="2" type="ORF">Cch01nite_14770</name>
</gene>
<reference evidence="2" key="1">
    <citation type="submission" date="2021-01" db="EMBL/GenBank/DDBJ databases">
        <title>Whole genome shotgun sequence of Cellulomonas chitinilytica NBRC 110799.</title>
        <authorList>
            <person name="Komaki H."/>
            <person name="Tamura T."/>
        </authorList>
    </citation>
    <scope>NUCLEOTIDE SEQUENCE</scope>
    <source>
        <strain evidence="2">NBRC 110799</strain>
    </source>
</reference>
<evidence type="ECO:0000256" key="1">
    <source>
        <dbReference type="SAM" id="MobiDB-lite"/>
    </source>
</evidence>
<proteinExistence type="predicted"/>
<dbReference type="Proteomes" id="UP000632740">
    <property type="component" value="Unassembled WGS sequence"/>
</dbReference>
<keyword evidence="3" id="KW-1185">Reference proteome</keyword>
<comment type="caution">
    <text evidence="2">The sequence shown here is derived from an EMBL/GenBank/DDBJ whole genome shotgun (WGS) entry which is preliminary data.</text>
</comment>
<feature type="compositionally biased region" description="Low complexity" evidence="1">
    <location>
        <begin position="69"/>
        <end position="82"/>
    </location>
</feature>
<name>A0A919TZD7_9CELL</name>
<accession>A0A919TZD7</accession>
<evidence type="ECO:0000313" key="3">
    <source>
        <dbReference type="Proteomes" id="UP000632740"/>
    </source>
</evidence>
<dbReference type="AlphaFoldDB" id="A0A919TZD7"/>
<dbReference type="RefSeq" id="WP_203750617.1">
    <property type="nucleotide sequence ID" value="NZ_BONK01000004.1"/>
</dbReference>